<accession>A0ACC1CTQ4</accession>
<reference evidence="1 2" key="1">
    <citation type="journal article" date="2021" name="Front. Genet.">
        <title>Chromosome-Level Genome Assembly Reveals Significant Gene Expansion in the Toll and IMD Signaling Pathways of Dendrolimus kikuchii.</title>
        <authorList>
            <person name="Zhou J."/>
            <person name="Wu P."/>
            <person name="Xiong Z."/>
            <person name="Liu N."/>
            <person name="Zhao N."/>
            <person name="Ji M."/>
            <person name="Qiu Y."/>
            <person name="Yang B."/>
        </authorList>
    </citation>
    <scope>NUCLEOTIDE SEQUENCE [LARGE SCALE GENOMIC DNA]</scope>
    <source>
        <strain evidence="1">Ann1</strain>
    </source>
</reference>
<proteinExistence type="predicted"/>
<keyword evidence="2" id="KW-1185">Reference proteome</keyword>
<organism evidence="1 2">
    <name type="scientific">Dendrolimus kikuchii</name>
    <dbReference type="NCBI Taxonomy" id="765133"/>
    <lineage>
        <taxon>Eukaryota</taxon>
        <taxon>Metazoa</taxon>
        <taxon>Ecdysozoa</taxon>
        <taxon>Arthropoda</taxon>
        <taxon>Hexapoda</taxon>
        <taxon>Insecta</taxon>
        <taxon>Pterygota</taxon>
        <taxon>Neoptera</taxon>
        <taxon>Endopterygota</taxon>
        <taxon>Lepidoptera</taxon>
        <taxon>Glossata</taxon>
        <taxon>Ditrysia</taxon>
        <taxon>Bombycoidea</taxon>
        <taxon>Lasiocampidae</taxon>
        <taxon>Dendrolimus</taxon>
    </lineage>
</organism>
<gene>
    <name evidence="1" type="ORF">K1T71_009775</name>
</gene>
<protein>
    <submittedName>
        <fullName evidence="1">Uncharacterized protein</fullName>
    </submittedName>
</protein>
<dbReference type="Proteomes" id="UP000824533">
    <property type="component" value="Linkage Group LG17"/>
</dbReference>
<name>A0ACC1CTQ4_9NEOP</name>
<comment type="caution">
    <text evidence="1">The sequence shown here is derived from an EMBL/GenBank/DDBJ whole genome shotgun (WGS) entry which is preliminary data.</text>
</comment>
<evidence type="ECO:0000313" key="2">
    <source>
        <dbReference type="Proteomes" id="UP000824533"/>
    </source>
</evidence>
<evidence type="ECO:0000313" key="1">
    <source>
        <dbReference type="EMBL" id="KAJ0174667.1"/>
    </source>
</evidence>
<sequence length="783" mass="93501">MHNWRLQLLALIAILQPIASFTERSIVDGRQQCCDRQQDFLFRDTRLSLEASRRITRDGRLERRYGIYAGRRLDTKHLTLLIRDRTNPHKDKHEDISLSRTDYRLTTAATNRRIVRHFDKENLNQRTTGQRDPINSVLSRNDVESSLRSSRSKRSTLDDGKNIRRTASDTRINFLRERSYASKFRTNTAIEQEFQTSKYGVEQERFHNRNNGRISQERRSTNRMNDNNRKSRSREIATTGFRSIVSPTIEAAGNRREHRQNRLNPITVDHRVEYKRINVLNNRLNGRNWTPEKSFERFADGSSDRGARLNEIRRKAITARVQQHEFDVSPRFKHDENRKRVSDIEATRRVVRNFHIDYRENRRDIPNYEMSRRVIVNNQDRGSMYTARDISNSQRVETTPVRKEISNPSNNYRYVVNKDRIRNSNARDDKYKSFSVTKDTAGREMTRRQTNVVEWEPSSDIRDVESDGVRGDNVRREFSQRHISTEDRNRQTKFEIEKRQSARRVVSQLTRRNSVDHESARKDTTHNIRTDQMRRSERGQNTRDSVIQQLNIRNTRDEERRKPAQTQSRDTRRVEYATHNTRVVSRASIRRDTRHVDRTRQQYVQDSSTRLSKDMRHTILHITRKDTTHDMTVRERTEDKMRTGDARRHTEITLRVEMRKNRRDINNRESNHKARSLDRIKFHDSNRIERFSRSIEFSERFNARQLVSNAKNDNRDRRSTDSRLHSPETVRNRYINKELSKINYEEQITGNWQMVFYILQGIYMWSIIAQAFKENGSTKPKTK</sequence>
<dbReference type="EMBL" id="CM034403">
    <property type="protein sequence ID" value="KAJ0174667.1"/>
    <property type="molecule type" value="Genomic_DNA"/>
</dbReference>